<evidence type="ECO:0000256" key="5">
    <source>
        <dbReference type="PIRSR" id="PIRSR602401-1"/>
    </source>
</evidence>
<dbReference type="GO" id="GO:0016705">
    <property type="term" value="F:oxidoreductase activity, acting on paired donors, with incorporation or reduction of molecular oxygen"/>
    <property type="evidence" value="ECO:0007669"/>
    <property type="project" value="InterPro"/>
</dbReference>
<proteinExistence type="inferred from homology"/>
<evidence type="ECO:0000313" key="7">
    <source>
        <dbReference type="Proteomes" id="UP001203852"/>
    </source>
</evidence>
<sequence>MGKHEISVQDEDTMKALYSHRQNTPKSWWYNVWIIPGAAQGFFAIRDRKLHGFLRKRVSHMFSVTSLVTMETYIQSCMDVFMSKMSQFEAQGKTVEIGNWTNALAFDVIGELGYGPMFGHMATESDVLNLRGDILSGFKIFSRIGYLWGQWRLVLNPLVAALGPPPATTFADYTARQLQARKADRSGRRADLLEHWLNMKRADNTPAHDDEIIAEMFSVIGGGGDTTSILMRACLFYVATSPKVYATLRKEIDDFCGDREPDRQIMYKETQTLPYLQAVIKESARLWPSISVGGLTIDGKFYVPEGYSVSISPMAQNRDPCIYGDDAKEFRPERWLQNEIQTRRMELLSMTFGGNGPRACLGTNLALMEVQLLITRFIRGFDYEIVNKEHPWRVCSAWFASQNEMYIRLTRRGFDSAK</sequence>
<dbReference type="Gene3D" id="1.10.630.10">
    <property type="entry name" value="Cytochrome P450"/>
    <property type="match status" value="1"/>
</dbReference>
<comment type="caution">
    <text evidence="6">The sequence shown here is derived from an EMBL/GenBank/DDBJ whole genome shotgun (WGS) entry which is preliminary data.</text>
</comment>
<evidence type="ECO:0000256" key="4">
    <source>
        <dbReference type="ARBA" id="ARBA00023004"/>
    </source>
</evidence>
<evidence type="ECO:0000313" key="6">
    <source>
        <dbReference type="EMBL" id="KAI1611223.1"/>
    </source>
</evidence>
<dbReference type="InterPro" id="IPR036396">
    <property type="entry name" value="Cyt_P450_sf"/>
</dbReference>
<dbReference type="PRINTS" id="PR00385">
    <property type="entry name" value="P450"/>
</dbReference>
<dbReference type="GO" id="GO:0004497">
    <property type="term" value="F:monooxygenase activity"/>
    <property type="evidence" value="ECO:0007669"/>
    <property type="project" value="InterPro"/>
</dbReference>
<dbReference type="PANTHER" id="PTHR24305:SF232">
    <property type="entry name" value="P450, PUTATIVE (EUROFUNG)-RELATED"/>
    <property type="match status" value="1"/>
</dbReference>
<evidence type="ECO:0000256" key="2">
    <source>
        <dbReference type="ARBA" id="ARBA00010617"/>
    </source>
</evidence>
<keyword evidence="7" id="KW-1185">Reference proteome</keyword>
<reference evidence="6" key="1">
    <citation type="journal article" date="2022" name="bioRxiv">
        <title>Deciphering the potential niche of two novel black yeast fungi from a biological soil crust based on their genomes, phenotypes, and melanin regulation.</title>
        <authorList>
            <consortium name="DOE Joint Genome Institute"/>
            <person name="Carr E.C."/>
            <person name="Barton Q."/>
            <person name="Grambo S."/>
            <person name="Sullivan M."/>
            <person name="Renfro C.M."/>
            <person name="Kuo A."/>
            <person name="Pangilinan J."/>
            <person name="Lipzen A."/>
            <person name="Keymanesh K."/>
            <person name="Savage E."/>
            <person name="Barry K."/>
            <person name="Grigoriev I.V."/>
            <person name="Riekhof W.R."/>
            <person name="Harris S.S."/>
        </authorList>
    </citation>
    <scope>NUCLEOTIDE SEQUENCE</scope>
    <source>
        <strain evidence="6">JF 03-4F</strain>
    </source>
</reference>
<keyword evidence="5" id="KW-0349">Heme</keyword>
<evidence type="ECO:0000256" key="3">
    <source>
        <dbReference type="ARBA" id="ARBA00022723"/>
    </source>
</evidence>
<dbReference type="InterPro" id="IPR002401">
    <property type="entry name" value="Cyt_P450_E_grp-I"/>
</dbReference>
<comment type="similarity">
    <text evidence="2">Belongs to the cytochrome P450 family.</text>
</comment>
<dbReference type="GO" id="GO:0005506">
    <property type="term" value="F:iron ion binding"/>
    <property type="evidence" value="ECO:0007669"/>
    <property type="project" value="InterPro"/>
</dbReference>
<dbReference type="GO" id="GO:0020037">
    <property type="term" value="F:heme binding"/>
    <property type="evidence" value="ECO:0007669"/>
    <property type="project" value="InterPro"/>
</dbReference>
<name>A0AAN6DTK9_9EURO</name>
<dbReference type="InterPro" id="IPR001128">
    <property type="entry name" value="Cyt_P450"/>
</dbReference>
<gene>
    <name evidence="6" type="ORF">EDD36DRAFT_489349</name>
</gene>
<dbReference type="PRINTS" id="PR00463">
    <property type="entry name" value="EP450I"/>
</dbReference>
<dbReference type="InterPro" id="IPR050121">
    <property type="entry name" value="Cytochrome_P450_monoxygenase"/>
</dbReference>
<evidence type="ECO:0000256" key="1">
    <source>
        <dbReference type="ARBA" id="ARBA00001971"/>
    </source>
</evidence>
<dbReference type="Proteomes" id="UP001203852">
    <property type="component" value="Unassembled WGS sequence"/>
</dbReference>
<accession>A0AAN6DTK9</accession>
<dbReference type="Pfam" id="PF00067">
    <property type="entry name" value="p450"/>
    <property type="match status" value="1"/>
</dbReference>
<dbReference type="AlphaFoldDB" id="A0AAN6DTK9"/>
<dbReference type="PANTHER" id="PTHR24305">
    <property type="entry name" value="CYTOCHROME P450"/>
    <property type="match status" value="1"/>
</dbReference>
<comment type="cofactor">
    <cofactor evidence="1 5">
        <name>heme</name>
        <dbReference type="ChEBI" id="CHEBI:30413"/>
    </cofactor>
</comment>
<dbReference type="EMBL" id="MU404356">
    <property type="protein sequence ID" value="KAI1611223.1"/>
    <property type="molecule type" value="Genomic_DNA"/>
</dbReference>
<keyword evidence="4 5" id="KW-0408">Iron</keyword>
<feature type="binding site" description="axial binding residue" evidence="5">
    <location>
        <position position="360"/>
    </location>
    <ligand>
        <name>heme</name>
        <dbReference type="ChEBI" id="CHEBI:30413"/>
    </ligand>
    <ligandPart>
        <name>Fe</name>
        <dbReference type="ChEBI" id="CHEBI:18248"/>
    </ligandPart>
</feature>
<protein>
    <submittedName>
        <fullName evidence="6">Cytochrome P450</fullName>
    </submittedName>
</protein>
<keyword evidence="3 5" id="KW-0479">Metal-binding</keyword>
<dbReference type="SUPFAM" id="SSF48264">
    <property type="entry name" value="Cytochrome P450"/>
    <property type="match status" value="1"/>
</dbReference>
<organism evidence="6 7">
    <name type="scientific">Exophiala viscosa</name>
    <dbReference type="NCBI Taxonomy" id="2486360"/>
    <lineage>
        <taxon>Eukaryota</taxon>
        <taxon>Fungi</taxon>
        <taxon>Dikarya</taxon>
        <taxon>Ascomycota</taxon>
        <taxon>Pezizomycotina</taxon>
        <taxon>Eurotiomycetes</taxon>
        <taxon>Chaetothyriomycetidae</taxon>
        <taxon>Chaetothyriales</taxon>
        <taxon>Herpotrichiellaceae</taxon>
        <taxon>Exophiala</taxon>
    </lineage>
</organism>